<gene>
    <name evidence="2" type="ORF">V7x_31750</name>
</gene>
<evidence type="ECO:0000313" key="3">
    <source>
        <dbReference type="Proteomes" id="UP000316476"/>
    </source>
</evidence>
<evidence type="ECO:0000256" key="1">
    <source>
        <dbReference type="SAM" id="MobiDB-lite"/>
    </source>
</evidence>
<feature type="compositionally biased region" description="Acidic residues" evidence="1">
    <location>
        <begin position="37"/>
        <end position="82"/>
    </location>
</feature>
<dbReference type="OrthoDB" id="9958640at2"/>
<protein>
    <submittedName>
        <fullName evidence="2">Uncharacterized protein</fullName>
    </submittedName>
</protein>
<sequence>MIYFIFWTILIVAIAASVPVVNAIENKKRREALGPVAEEEPVAEEDAFEAEAEEMDEPAEFGEPVGEEPVADDFSAFDEEFK</sequence>
<dbReference type="EMBL" id="SJPZ01000001">
    <property type="protein sequence ID" value="TWU67600.1"/>
    <property type="molecule type" value="Genomic_DNA"/>
</dbReference>
<proteinExistence type="predicted"/>
<feature type="region of interest" description="Disordered" evidence="1">
    <location>
        <begin position="33"/>
        <end position="82"/>
    </location>
</feature>
<organism evidence="2 3">
    <name type="scientific">Crateriforma conspicua</name>
    <dbReference type="NCBI Taxonomy" id="2527996"/>
    <lineage>
        <taxon>Bacteria</taxon>
        <taxon>Pseudomonadati</taxon>
        <taxon>Planctomycetota</taxon>
        <taxon>Planctomycetia</taxon>
        <taxon>Planctomycetales</taxon>
        <taxon>Planctomycetaceae</taxon>
        <taxon>Crateriforma</taxon>
    </lineage>
</organism>
<dbReference type="AlphaFoldDB" id="A0A5C6G2I2"/>
<dbReference type="RefSeq" id="WP_146413976.1">
    <property type="nucleotide sequence ID" value="NZ_SJPZ01000001.1"/>
</dbReference>
<name>A0A5C6G2I2_9PLAN</name>
<accession>A0A5C6G2I2</accession>
<evidence type="ECO:0000313" key="2">
    <source>
        <dbReference type="EMBL" id="TWU67600.1"/>
    </source>
</evidence>
<comment type="caution">
    <text evidence="2">The sequence shown here is derived from an EMBL/GenBank/DDBJ whole genome shotgun (WGS) entry which is preliminary data.</text>
</comment>
<dbReference type="Proteomes" id="UP000316476">
    <property type="component" value="Unassembled WGS sequence"/>
</dbReference>
<reference evidence="2 3" key="1">
    <citation type="submission" date="2019-02" db="EMBL/GenBank/DDBJ databases">
        <title>Deep-cultivation of Planctomycetes and their phenomic and genomic characterization uncovers novel biology.</title>
        <authorList>
            <person name="Wiegand S."/>
            <person name="Jogler M."/>
            <person name="Boedeker C."/>
            <person name="Pinto D."/>
            <person name="Vollmers J."/>
            <person name="Rivas-Marin E."/>
            <person name="Kohn T."/>
            <person name="Peeters S.H."/>
            <person name="Heuer A."/>
            <person name="Rast P."/>
            <person name="Oberbeckmann S."/>
            <person name="Bunk B."/>
            <person name="Jeske O."/>
            <person name="Meyerdierks A."/>
            <person name="Storesund J.E."/>
            <person name="Kallscheuer N."/>
            <person name="Luecker S."/>
            <person name="Lage O.M."/>
            <person name="Pohl T."/>
            <person name="Merkel B.J."/>
            <person name="Hornburger P."/>
            <person name="Mueller R.-W."/>
            <person name="Bruemmer F."/>
            <person name="Labrenz M."/>
            <person name="Spormann A.M."/>
            <person name="Op Den Camp H."/>
            <person name="Overmann J."/>
            <person name="Amann R."/>
            <person name="Jetten M.S.M."/>
            <person name="Mascher T."/>
            <person name="Medema M.H."/>
            <person name="Devos D.P."/>
            <person name="Kaster A.-K."/>
            <person name="Ovreas L."/>
            <person name="Rohde M."/>
            <person name="Galperin M.Y."/>
            <person name="Jogler C."/>
        </authorList>
    </citation>
    <scope>NUCLEOTIDE SEQUENCE [LARGE SCALE GENOMIC DNA]</scope>
    <source>
        <strain evidence="2 3">V7</strain>
    </source>
</reference>